<name>A0ABR2E7Z2_9ROSI</name>
<comment type="caution">
    <text evidence="1">The sequence shown here is derived from an EMBL/GenBank/DDBJ whole genome shotgun (WGS) entry which is preliminary data.</text>
</comment>
<proteinExistence type="predicted"/>
<sequence length="220" mass="24099">MQNPSSTLWHNVEASPAINGLISGNQGGCPPDEVKKGRSVEEIMMVEDTPMEAMRDKSVRTGGSTPVMVHPDEIAQPPNIPFFKDKLMGNPRRPMPAIQRQCRRAEEWLPKKNMGSRFVILEDETNATREGADDAEAVAISTAIPGAGGVVMVDYGSENVRLGVSASSPRKRDTVDKCRVVDRHKESMLHVRESVREGVGVIQERTMRQQGVVASQGKVV</sequence>
<evidence type="ECO:0000313" key="1">
    <source>
        <dbReference type="EMBL" id="KAK8554142.1"/>
    </source>
</evidence>
<organism evidence="1 2">
    <name type="scientific">Hibiscus sabdariffa</name>
    <name type="common">roselle</name>
    <dbReference type="NCBI Taxonomy" id="183260"/>
    <lineage>
        <taxon>Eukaryota</taxon>
        <taxon>Viridiplantae</taxon>
        <taxon>Streptophyta</taxon>
        <taxon>Embryophyta</taxon>
        <taxon>Tracheophyta</taxon>
        <taxon>Spermatophyta</taxon>
        <taxon>Magnoliopsida</taxon>
        <taxon>eudicotyledons</taxon>
        <taxon>Gunneridae</taxon>
        <taxon>Pentapetalae</taxon>
        <taxon>rosids</taxon>
        <taxon>malvids</taxon>
        <taxon>Malvales</taxon>
        <taxon>Malvaceae</taxon>
        <taxon>Malvoideae</taxon>
        <taxon>Hibiscus</taxon>
    </lineage>
</organism>
<reference evidence="1 2" key="1">
    <citation type="journal article" date="2024" name="G3 (Bethesda)">
        <title>Genome assembly of Hibiscus sabdariffa L. provides insights into metabolisms of medicinal natural products.</title>
        <authorList>
            <person name="Kim T."/>
        </authorList>
    </citation>
    <scope>NUCLEOTIDE SEQUENCE [LARGE SCALE GENOMIC DNA]</scope>
    <source>
        <strain evidence="1">TK-2024</strain>
        <tissue evidence="1">Old leaves</tissue>
    </source>
</reference>
<protein>
    <submittedName>
        <fullName evidence="1">Uncharacterized protein</fullName>
    </submittedName>
</protein>
<keyword evidence="2" id="KW-1185">Reference proteome</keyword>
<accession>A0ABR2E7Z2</accession>
<gene>
    <name evidence="1" type="ORF">V6N12_031115</name>
</gene>
<dbReference type="EMBL" id="JBBPBM010000019">
    <property type="protein sequence ID" value="KAK8554142.1"/>
    <property type="molecule type" value="Genomic_DNA"/>
</dbReference>
<dbReference type="Proteomes" id="UP001472677">
    <property type="component" value="Unassembled WGS sequence"/>
</dbReference>
<evidence type="ECO:0000313" key="2">
    <source>
        <dbReference type="Proteomes" id="UP001472677"/>
    </source>
</evidence>